<comment type="caution">
    <text evidence="1">The sequence shown here is derived from an EMBL/GenBank/DDBJ whole genome shotgun (WGS) entry which is preliminary data.</text>
</comment>
<sequence>MRRTNIELDEDILKEAMELTKIKTKKDVVNFAISELVKKLKRKKILELEGKVQWEGNLDEMRKGRFC</sequence>
<organism evidence="1 2">
    <name type="scientific">Thermodesulfovibrio yellowstonii</name>
    <dbReference type="NCBI Taxonomy" id="28262"/>
    <lineage>
        <taxon>Bacteria</taxon>
        <taxon>Pseudomonadati</taxon>
        <taxon>Nitrospirota</taxon>
        <taxon>Thermodesulfovibrionia</taxon>
        <taxon>Thermodesulfovibrionales</taxon>
        <taxon>Thermodesulfovibrionaceae</taxon>
        <taxon>Thermodesulfovibrio</taxon>
    </lineage>
</organism>
<gene>
    <name evidence="1" type="ORF">TISLANDTSLP1_06880</name>
</gene>
<proteinExistence type="predicted"/>
<evidence type="ECO:0000313" key="2">
    <source>
        <dbReference type="Proteomes" id="UP001144297"/>
    </source>
</evidence>
<reference evidence="1" key="1">
    <citation type="submission" date="2022-12" db="EMBL/GenBank/DDBJ databases">
        <title>Reference genome sequencing for broad-spectrum identification of bacterial and archaeal isolates by mass spectrometry.</title>
        <authorList>
            <person name="Sekiguchi Y."/>
            <person name="Tourlousse D.M."/>
        </authorList>
    </citation>
    <scope>NUCLEOTIDE SEQUENCE</scope>
    <source>
        <strain evidence="1">TSL-P1</strain>
    </source>
</reference>
<keyword evidence="2" id="KW-1185">Reference proteome</keyword>
<accession>A0A9W6GFE9</accession>
<dbReference type="InterPro" id="IPR019239">
    <property type="entry name" value="VapB_antitoxin"/>
</dbReference>
<dbReference type="Pfam" id="PF09957">
    <property type="entry name" value="VapB_antitoxin"/>
    <property type="match status" value="1"/>
</dbReference>
<dbReference type="EMBL" id="BSDX01000001">
    <property type="protein sequence ID" value="GLI52995.1"/>
    <property type="molecule type" value="Genomic_DNA"/>
</dbReference>
<dbReference type="Proteomes" id="UP001144297">
    <property type="component" value="Unassembled WGS sequence"/>
</dbReference>
<evidence type="ECO:0000313" key="1">
    <source>
        <dbReference type="EMBL" id="GLI52995.1"/>
    </source>
</evidence>
<protein>
    <submittedName>
        <fullName evidence="1">DUF2191 domain-containing protein</fullName>
    </submittedName>
</protein>
<dbReference type="AlphaFoldDB" id="A0A9W6GFE9"/>
<name>A0A9W6GFE9_9BACT</name>